<dbReference type="EMBL" id="FXYH01000019">
    <property type="protein sequence ID" value="SMX48825.1"/>
    <property type="molecule type" value="Genomic_DNA"/>
</dbReference>
<dbReference type="OrthoDB" id="9803988at2"/>
<evidence type="ECO:0000256" key="4">
    <source>
        <dbReference type="SAM" id="SignalP"/>
    </source>
</evidence>
<dbReference type="PANTHER" id="PTHR30290:SF38">
    <property type="entry name" value="D,D-DIPEPTIDE-BINDING PERIPLASMIC PROTEIN DDPA-RELATED"/>
    <property type="match status" value="1"/>
</dbReference>
<name>A0A238L163_9RHOB</name>
<dbReference type="GO" id="GO:0030288">
    <property type="term" value="C:outer membrane-bounded periplasmic space"/>
    <property type="evidence" value="ECO:0007669"/>
    <property type="project" value="UniProtKB-ARBA"/>
</dbReference>
<dbReference type="Gene3D" id="3.10.105.10">
    <property type="entry name" value="Dipeptide-binding Protein, Domain 3"/>
    <property type="match status" value="1"/>
</dbReference>
<evidence type="ECO:0000259" key="5">
    <source>
        <dbReference type="Pfam" id="PF00496"/>
    </source>
</evidence>
<feature type="domain" description="Solute-binding protein family 5" evidence="5">
    <location>
        <begin position="70"/>
        <end position="422"/>
    </location>
</feature>
<feature type="chain" id="PRO_5012285820" evidence="4">
    <location>
        <begin position="24"/>
        <end position="501"/>
    </location>
</feature>
<organism evidence="6 7">
    <name type="scientific">Pelagimonas varians</name>
    <dbReference type="NCBI Taxonomy" id="696760"/>
    <lineage>
        <taxon>Bacteria</taxon>
        <taxon>Pseudomonadati</taxon>
        <taxon>Pseudomonadota</taxon>
        <taxon>Alphaproteobacteria</taxon>
        <taxon>Rhodobacterales</taxon>
        <taxon>Roseobacteraceae</taxon>
        <taxon>Pelagimonas</taxon>
    </lineage>
</organism>
<dbReference type="InterPro" id="IPR000914">
    <property type="entry name" value="SBP_5_dom"/>
</dbReference>
<dbReference type="PANTHER" id="PTHR30290">
    <property type="entry name" value="PERIPLASMIC BINDING COMPONENT OF ABC TRANSPORTER"/>
    <property type="match status" value="1"/>
</dbReference>
<dbReference type="Pfam" id="PF00496">
    <property type="entry name" value="SBP_bac_5"/>
    <property type="match status" value="1"/>
</dbReference>
<reference evidence="6 7" key="1">
    <citation type="submission" date="2017-05" db="EMBL/GenBank/DDBJ databases">
        <authorList>
            <person name="Song R."/>
            <person name="Chenine A.L."/>
            <person name="Ruprecht R.M."/>
        </authorList>
    </citation>
    <scope>NUCLEOTIDE SEQUENCE [LARGE SCALE GENOMIC DNA]</scope>
    <source>
        <strain evidence="6 7">CECT 8663</strain>
    </source>
</reference>
<proteinExistence type="inferred from homology"/>
<dbReference type="Gene3D" id="3.40.190.10">
    <property type="entry name" value="Periplasmic binding protein-like II"/>
    <property type="match status" value="1"/>
</dbReference>
<keyword evidence="3 4" id="KW-0732">Signal</keyword>
<feature type="signal peptide" evidence="4">
    <location>
        <begin position="1"/>
        <end position="23"/>
    </location>
</feature>
<evidence type="ECO:0000313" key="6">
    <source>
        <dbReference type="EMBL" id="SMX48825.1"/>
    </source>
</evidence>
<evidence type="ECO:0000256" key="1">
    <source>
        <dbReference type="ARBA" id="ARBA00004418"/>
    </source>
</evidence>
<keyword evidence="7" id="KW-1185">Reference proteome</keyword>
<dbReference type="GO" id="GO:0015833">
    <property type="term" value="P:peptide transport"/>
    <property type="evidence" value="ECO:0007669"/>
    <property type="project" value="TreeGrafter"/>
</dbReference>
<comment type="similarity">
    <text evidence="2">Belongs to the bacterial solute-binding protein 5 family.</text>
</comment>
<dbReference type="InterPro" id="IPR030678">
    <property type="entry name" value="Peptide/Ni-bd"/>
</dbReference>
<dbReference type="GO" id="GO:0043190">
    <property type="term" value="C:ATP-binding cassette (ABC) transporter complex"/>
    <property type="evidence" value="ECO:0007669"/>
    <property type="project" value="InterPro"/>
</dbReference>
<accession>A0A238L163</accession>
<dbReference type="InterPro" id="IPR039424">
    <property type="entry name" value="SBP_5"/>
</dbReference>
<protein>
    <submittedName>
        <fullName evidence="6">Periplasmic dipeptide transport protein</fullName>
    </submittedName>
</protein>
<dbReference type="Proteomes" id="UP000220836">
    <property type="component" value="Unassembled WGS sequence"/>
</dbReference>
<dbReference type="AlphaFoldDB" id="A0A238L163"/>
<sequence length="501" mass="54800">MTRKTHLFVASALASAVAFGAQAQDNSVTVVLSEELEIVEPCSSTKSNVGRVLFQNISETVTEMDPKTGLEPRLAESWEDMGNGTWRFSLRQGVTFSDGTVMDAEDVAHSLVRMKSPDIACEIGAKFFGGIDITSNIIDAHTIDVTADPAQPILPMLMSTVTVTPQDAPLDSFVDHPIGTGPYTFDEYVRGQSITLSANPTYWGEQPTVQSATYVFRSDSAVRAAMVAAGEADIAPNIALQDAVNPAMDFSYPNSETVFLRIEHAQAPLNDRRVREALNLAVDREAFVGTILADGTLLATGITPPSTIGYDADLKPYAYDPDRARALLEEARADGVPVDTNITLIGRTNNFANVLETMEALLAMYQEIGFTMTLEMVEVAEWLERYAKPFPENRGPQLIEAQHDNANGDPVFSMYFKYHSEGQQSGLTDPKVDAMIAEATAATGDERAAKWSALFGYLHEESIADVMLFHMVGFSRVNERLDFAPSIRTNSELQLSQIKFK</sequence>
<evidence type="ECO:0000256" key="2">
    <source>
        <dbReference type="ARBA" id="ARBA00005695"/>
    </source>
</evidence>
<dbReference type="RefSeq" id="WP_097806407.1">
    <property type="nucleotide sequence ID" value="NZ_FXYH01000019.1"/>
</dbReference>
<dbReference type="GO" id="GO:1904680">
    <property type="term" value="F:peptide transmembrane transporter activity"/>
    <property type="evidence" value="ECO:0007669"/>
    <property type="project" value="TreeGrafter"/>
</dbReference>
<dbReference type="SUPFAM" id="SSF53850">
    <property type="entry name" value="Periplasmic binding protein-like II"/>
    <property type="match status" value="1"/>
</dbReference>
<comment type="subcellular location">
    <subcellularLocation>
        <location evidence="1">Periplasm</location>
    </subcellularLocation>
</comment>
<gene>
    <name evidence="6" type="primary">dppA_2</name>
    <name evidence="6" type="ORF">PEV8663_03966</name>
</gene>
<dbReference type="PIRSF" id="PIRSF002741">
    <property type="entry name" value="MppA"/>
    <property type="match status" value="1"/>
</dbReference>
<evidence type="ECO:0000313" key="7">
    <source>
        <dbReference type="Proteomes" id="UP000220836"/>
    </source>
</evidence>
<evidence type="ECO:0000256" key="3">
    <source>
        <dbReference type="ARBA" id="ARBA00022729"/>
    </source>
</evidence>